<evidence type="ECO:0000313" key="2">
    <source>
        <dbReference type="RefSeq" id="XP_075083667.1"/>
    </source>
</evidence>
<name>A0AC58SFB3_TOBAC</name>
<evidence type="ECO:0000313" key="1">
    <source>
        <dbReference type="Proteomes" id="UP000790787"/>
    </source>
</evidence>
<protein>
    <submittedName>
        <fullName evidence="2">Uncharacterized protein LOC142167401</fullName>
    </submittedName>
</protein>
<keyword evidence="1" id="KW-1185">Reference proteome</keyword>
<reference evidence="2" key="2">
    <citation type="submission" date="2025-08" db="UniProtKB">
        <authorList>
            <consortium name="RefSeq"/>
        </authorList>
    </citation>
    <scope>IDENTIFICATION</scope>
    <source>
        <tissue evidence="2">Leaf</tissue>
    </source>
</reference>
<accession>A0AC58SFB3</accession>
<proteinExistence type="predicted"/>
<dbReference type="RefSeq" id="XP_075083667.1">
    <property type="nucleotide sequence ID" value="XM_075227566.1"/>
</dbReference>
<gene>
    <name evidence="2" type="primary">LOC142167401</name>
</gene>
<organism evidence="1 2">
    <name type="scientific">Nicotiana tabacum</name>
    <name type="common">Common tobacco</name>
    <dbReference type="NCBI Taxonomy" id="4097"/>
    <lineage>
        <taxon>Eukaryota</taxon>
        <taxon>Viridiplantae</taxon>
        <taxon>Streptophyta</taxon>
        <taxon>Embryophyta</taxon>
        <taxon>Tracheophyta</taxon>
        <taxon>Spermatophyta</taxon>
        <taxon>Magnoliopsida</taxon>
        <taxon>eudicotyledons</taxon>
        <taxon>Gunneridae</taxon>
        <taxon>Pentapetalae</taxon>
        <taxon>asterids</taxon>
        <taxon>lamiids</taxon>
        <taxon>Solanales</taxon>
        <taxon>Solanaceae</taxon>
        <taxon>Nicotianoideae</taxon>
        <taxon>Nicotianeae</taxon>
        <taxon>Nicotiana</taxon>
    </lineage>
</organism>
<sequence length="131" mass="15126">MISAFSNTKEILDAPQTANEGTNQVKRSWIELIMRNYELFSMKESESIQERTTRFTIIINELKLLGMVFTSEELVSKVLRILPASWKSKVIAIQEVKELDKISLDELVGNLKTHEMRKIDCARKNQRGIRA</sequence>
<reference evidence="1" key="1">
    <citation type="journal article" date="2014" name="Nat. Commun.">
        <title>The tobacco genome sequence and its comparison with those of tomato and potato.</title>
        <authorList>
            <person name="Sierro N."/>
            <person name="Battey J.N."/>
            <person name="Ouadi S."/>
            <person name="Bakaher N."/>
            <person name="Bovet L."/>
            <person name="Willig A."/>
            <person name="Goepfert S."/>
            <person name="Peitsch M.C."/>
            <person name="Ivanov N.V."/>
        </authorList>
    </citation>
    <scope>NUCLEOTIDE SEQUENCE [LARGE SCALE GENOMIC DNA]</scope>
</reference>
<dbReference type="Proteomes" id="UP000790787">
    <property type="component" value="Chromosome 2"/>
</dbReference>